<evidence type="ECO:0000256" key="4">
    <source>
        <dbReference type="ARBA" id="ARBA00022989"/>
    </source>
</evidence>
<dbReference type="Proteomes" id="UP000887566">
    <property type="component" value="Unplaced"/>
</dbReference>
<feature type="domain" description="Ionotropic glutamate receptor L-glutamate and glycine-binding" evidence="12">
    <location>
        <begin position="8"/>
        <end position="113"/>
    </location>
</feature>
<evidence type="ECO:0000256" key="2">
    <source>
        <dbReference type="ARBA" id="ARBA00022448"/>
    </source>
</evidence>
<evidence type="ECO:0000256" key="3">
    <source>
        <dbReference type="ARBA" id="ARBA00022692"/>
    </source>
</evidence>
<evidence type="ECO:0000256" key="7">
    <source>
        <dbReference type="ARBA" id="ARBA00023170"/>
    </source>
</evidence>
<dbReference type="GO" id="GO:0016020">
    <property type="term" value="C:membrane"/>
    <property type="evidence" value="ECO:0007669"/>
    <property type="project" value="UniProtKB-SubCell"/>
</dbReference>
<keyword evidence="13" id="KW-1185">Reference proteome</keyword>
<dbReference type="GO" id="GO:0015276">
    <property type="term" value="F:ligand-gated monoatomic ion channel activity"/>
    <property type="evidence" value="ECO:0007669"/>
    <property type="project" value="InterPro"/>
</dbReference>
<evidence type="ECO:0000259" key="12">
    <source>
        <dbReference type="Pfam" id="PF10613"/>
    </source>
</evidence>
<keyword evidence="8" id="KW-0325">Glycoprotein</keyword>
<dbReference type="InterPro" id="IPR040128">
    <property type="entry name" value="T25E4.2-like"/>
</dbReference>
<keyword evidence="7" id="KW-0675">Receptor</keyword>
<feature type="transmembrane region" description="Helical" evidence="11">
    <location>
        <begin position="208"/>
        <end position="224"/>
    </location>
</feature>
<evidence type="ECO:0000256" key="11">
    <source>
        <dbReference type="SAM" id="Phobius"/>
    </source>
</evidence>
<keyword evidence="2" id="KW-0813">Transport</keyword>
<evidence type="ECO:0000256" key="5">
    <source>
        <dbReference type="ARBA" id="ARBA00023065"/>
    </source>
</evidence>
<evidence type="ECO:0000256" key="8">
    <source>
        <dbReference type="ARBA" id="ARBA00023180"/>
    </source>
</evidence>
<reference evidence="14" key="1">
    <citation type="submission" date="2022-11" db="UniProtKB">
        <authorList>
            <consortium name="WormBaseParasite"/>
        </authorList>
    </citation>
    <scope>IDENTIFICATION</scope>
</reference>
<comment type="subcellular location">
    <subcellularLocation>
        <location evidence="1">Membrane</location>
        <topology evidence="1">Multi-pass membrane protein</topology>
    </subcellularLocation>
</comment>
<feature type="transmembrane region" description="Helical" evidence="11">
    <location>
        <begin position="142"/>
        <end position="161"/>
    </location>
</feature>
<keyword evidence="9" id="KW-1071">Ligand-gated ion channel</keyword>
<keyword evidence="4 11" id="KW-1133">Transmembrane helix</keyword>
<dbReference type="WBParaSite" id="PSAMB.scaffold7383size7742.g29985.t1">
    <property type="protein sequence ID" value="PSAMB.scaffold7383size7742.g29985.t1"/>
    <property type="gene ID" value="PSAMB.scaffold7383size7742.g29985"/>
</dbReference>
<evidence type="ECO:0000256" key="10">
    <source>
        <dbReference type="ARBA" id="ARBA00023303"/>
    </source>
</evidence>
<protein>
    <submittedName>
        <fullName evidence="14">Ionotropic glutamate receptor L-glutamate and glycine-binding domain-containing protein</fullName>
    </submittedName>
</protein>
<dbReference type="Pfam" id="PF10613">
    <property type="entry name" value="Lig_chan-Glu_bd"/>
    <property type="match status" value="1"/>
</dbReference>
<evidence type="ECO:0000256" key="6">
    <source>
        <dbReference type="ARBA" id="ARBA00023136"/>
    </source>
</evidence>
<organism evidence="13 14">
    <name type="scientific">Plectus sambesii</name>
    <dbReference type="NCBI Taxonomy" id="2011161"/>
    <lineage>
        <taxon>Eukaryota</taxon>
        <taxon>Metazoa</taxon>
        <taxon>Ecdysozoa</taxon>
        <taxon>Nematoda</taxon>
        <taxon>Chromadorea</taxon>
        <taxon>Plectida</taxon>
        <taxon>Plectina</taxon>
        <taxon>Plectoidea</taxon>
        <taxon>Plectidae</taxon>
        <taxon>Plectus</taxon>
    </lineage>
</organism>
<evidence type="ECO:0000256" key="1">
    <source>
        <dbReference type="ARBA" id="ARBA00004141"/>
    </source>
</evidence>
<dbReference type="Gene3D" id="3.40.190.10">
    <property type="entry name" value="Periplasmic binding protein-like II"/>
    <property type="match status" value="1"/>
</dbReference>
<sequence length="348" mass="39198">MTKRPSGTIRIATAAYPPFVKDCGIYTLIPTDECPKPGIDHEILGQLFAYAKIPYKLYPHTGDVKWGEMQPDGSYNGLTGDVINGKYDTIGVQYSIDEKRASKVDFSYNIYHDTAMYIVSNALDPDREWKSKATLIYRVFDWQSSVGLLSVILLLTALLIANTHIIDAARKGRIFDKAIIKDTITSYQDALILLLEGKEKYPSLSTRLVFLILAFSVLLMGNLYQGGLFTVMVPAEFDAVWWQAYMFQNGSAWKPIFNKNIIMISDFVGAAYERYRYGSDLCQDFSRQPAKPLPIMSLLSVFLLLASGGIIGFFLFCYELGRYRRTKCKVKHVLPFVAGKVDITTSDV</sequence>
<evidence type="ECO:0000256" key="9">
    <source>
        <dbReference type="ARBA" id="ARBA00023286"/>
    </source>
</evidence>
<dbReference type="SUPFAM" id="SSF53850">
    <property type="entry name" value="Periplasmic binding protein-like II"/>
    <property type="match status" value="1"/>
</dbReference>
<dbReference type="InterPro" id="IPR019594">
    <property type="entry name" value="Glu/Gly-bd"/>
</dbReference>
<dbReference type="PANTHER" id="PTHR22714">
    <property type="entry name" value="PROTEIN CBG02446-RELATED"/>
    <property type="match status" value="1"/>
</dbReference>
<name>A0A914X9G3_9BILA</name>
<dbReference type="PANTHER" id="PTHR22714:SF2">
    <property type="entry name" value="IONOTROPIC GLUTAMATE RECEPTOR L-GLUTAMATE AND GLYCINE-BINDING DOMAIN-CONTAINING PROTEIN"/>
    <property type="match status" value="1"/>
</dbReference>
<keyword evidence="6 11" id="KW-0472">Membrane</keyword>
<keyword evidence="10" id="KW-0407">Ion channel</keyword>
<accession>A0A914X9G3</accession>
<feature type="transmembrane region" description="Helical" evidence="11">
    <location>
        <begin position="295"/>
        <end position="318"/>
    </location>
</feature>
<evidence type="ECO:0000313" key="14">
    <source>
        <dbReference type="WBParaSite" id="PSAMB.scaffold7383size7742.g29985.t1"/>
    </source>
</evidence>
<proteinExistence type="predicted"/>
<keyword evidence="3 11" id="KW-0812">Transmembrane</keyword>
<dbReference type="AlphaFoldDB" id="A0A914X9G3"/>
<evidence type="ECO:0000313" key="13">
    <source>
        <dbReference type="Proteomes" id="UP000887566"/>
    </source>
</evidence>
<keyword evidence="5" id="KW-0406">Ion transport</keyword>